<organism evidence="1 2">
    <name type="scientific">Hymenobacter lucidus</name>
    <dbReference type="NCBI Taxonomy" id="2880930"/>
    <lineage>
        <taxon>Bacteria</taxon>
        <taxon>Pseudomonadati</taxon>
        <taxon>Bacteroidota</taxon>
        <taxon>Cytophagia</taxon>
        <taxon>Cytophagales</taxon>
        <taxon>Hymenobacteraceae</taxon>
        <taxon>Hymenobacter</taxon>
    </lineage>
</organism>
<comment type="caution">
    <text evidence="1">The sequence shown here is derived from an EMBL/GenBank/DDBJ whole genome shotgun (WGS) entry which is preliminary data.</text>
</comment>
<gene>
    <name evidence="1" type="ORF">LGH74_24270</name>
</gene>
<dbReference type="Gene3D" id="3.40.50.300">
    <property type="entry name" value="P-loop containing nucleotide triphosphate hydrolases"/>
    <property type="match status" value="1"/>
</dbReference>
<keyword evidence="2" id="KW-1185">Reference proteome</keyword>
<proteinExistence type="predicted"/>
<evidence type="ECO:0000313" key="1">
    <source>
        <dbReference type="EMBL" id="MCB2411125.1"/>
    </source>
</evidence>
<evidence type="ECO:0000313" key="2">
    <source>
        <dbReference type="Proteomes" id="UP001165296"/>
    </source>
</evidence>
<sequence length="869" mass="98208">MEKIIKSSVSVPEYLYVTREADAQLAKVITEMSRPGYISVARQMGKTSLLQRIKKQLQGASRTIIYFDLSAAVYGSAQQFFRHIIDTILEVEEELLRQSYLDIALRRKEASTSASPSGEYDKELRLILRELPSSLVLIFDEVDALAKASFSDEVFAQIRSVYFMRNTHTVLHNVTYILSGVIEPAKLIKNKDNSPFNIATQIFLDDFSFDEYSRFVISSKLAISAEVAVSIYDWTSGNPRMTYEVCSAVEDRILMGEPVSPTTIETLVHELYLVQFNRAPIDHIREVVLKNSLVRNAIKIVRKGGDISDESVGQLYLYGIIASRFKSSVPRIKNRILNAALSDTWLREAELQQKDLYTFGIEQMTAGDFSDGITSLIQYLENENLDSSNRNRALSSIANAYHKINDYDKSNEYLNLVSITRDENPEEYYFGQSLRALNFTFLGQVSLGIELLQDIIDNANKSQTYYSAVINQTSFKLNTNFEKYHSDVYNILKLTIAQATDSDLPVDDKNSIICSLNFKLGNINIQLSQYEESCYYLQEALKYAIPEMKPSILIGLLVSESKHQKVIYAEKLRTLLVNKSITLQPKFSNENDFTQQALHQSLGVLYEFYQQEYIALVMQCAKDYYNNSKPLYVLLYEIGNERVHSLNSPADDIFHLALNHKDITTLYAAKCKQGIALSSRSNNDEFRKRALAAIDAIEGVIEYGLLNRHDLLFAVRGAISYRAVGNFALALRFISYLTTRLDSDDELSLPGDCIAIYHIASSIYTSIGNIAKATVFEERALQLVSKWQTSGRKDGILLNEEAINEIIVDLNRTANSKKVYGAAVLAKVAHYNKIPRNTILTVRYVNGQVTTGKAKKFLSDLEVGKCVIL</sequence>
<dbReference type="EMBL" id="JAJADR010000015">
    <property type="protein sequence ID" value="MCB2411125.1"/>
    <property type="molecule type" value="Genomic_DNA"/>
</dbReference>
<dbReference type="RefSeq" id="WP_226180685.1">
    <property type="nucleotide sequence ID" value="NZ_JAJADR010000015.1"/>
</dbReference>
<name>A0ABS8AZ87_9BACT</name>
<dbReference type="SUPFAM" id="SSF52540">
    <property type="entry name" value="P-loop containing nucleoside triphosphate hydrolases"/>
    <property type="match status" value="1"/>
</dbReference>
<dbReference type="InterPro" id="IPR011990">
    <property type="entry name" value="TPR-like_helical_dom_sf"/>
</dbReference>
<dbReference type="Proteomes" id="UP001165296">
    <property type="component" value="Unassembled WGS sequence"/>
</dbReference>
<dbReference type="Pfam" id="PF14516">
    <property type="entry name" value="AAA_35"/>
    <property type="match status" value="1"/>
</dbReference>
<dbReference type="Gene3D" id="1.25.40.10">
    <property type="entry name" value="Tetratricopeptide repeat domain"/>
    <property type="match status" value="1"/>
</dbReference>
<reference evidence="1" key="1">
    <citation type="submission" date="2021-10" db="EMBL/GenBank/DDBJ databases">
        <authorList>
            <person name="Dean J.D."/>
            <person name="Kim M.K."/>
            <person name="Newey C.N."/>
            <person name="Stoker T.S."/>
            <person name="Thompson D.W."/>
            <person name="Grose J.H."/>
        </authorList>
    </citation>
    <scope>NUCLEOTIDE SEQUENCE</scope>
    <source>
        <strain evidence="1">BT178</strain>
    </source>
</reference>
<accession>A0ABS8AZ87</accession>
<dbReference type="InterPro" id="IPR027417">
    <property type="entry name" value="P-loop_NTPase"/>
</dbReference>
<protein>
    <submittedName>
        <fullName evidence="1">AAA-like domain-containing protein</fullName>
    </submittedName>
</protein>